<accession>A0ABC8ATA9</accession>
<dbReference type="KEGG" id="nsr:NS506_03390"/>
<dbReference type="Pfam" id="PF13006">
    <property type="entry name" value="Nterm_IS4"/>
    <property type="match status" value="1"/>
</dbReference>
<feature type="domain" description="Transposase IS4 N-terminal" evidence="3">
    <location>
        <begin position="33"/>
        <end position="129"/>
    </location>
</feature>
<dbReference type="Pfam" id="PF01609">
    <property type="entry name" value="DDE_Tnp_1"/>
    <property type="match status" value="1"/>
</dbReference>
<evidence type="ECO:0000313" key="4">
    <source>
        <dbReference type="EMBL" id="APA95507.1"/>
    </source>
</evidence>
<organism evidence="5 6">
    <name type="scientific">Nocardia seriolae</name>
    <dbReference type="NCBI Taxonomy" id="37332"/>
    <lineage>
        <taxon>Bacteria</taxon>
        <taxon>Bacillati</taxon>
        <taxon>Actinomycetota</taxon>
        <taxon>Actinomycetes</taxon>
        <taxon>Mycobacteriales</taxon>
        <taxon>Nocardiaceae</taxon>
        <taxon>Nocardia</taxon>
    </lineage>
</organism>
<dbReference type="InterPro" id="IPR012337">
    <property type="entry name" value="RNaseH-like_sf"/>
</dbReference>
<dbReference type="EMBL" id="CP017839">
    <property type="protein sequence ID" value="APA97442.1"/>
    <property type="molecule type" value="Genomic_DNA"/>
</dbReference>
<evidence type="ECO:0000313" key="5">
    <source>
        <dbReference type="EMBL" id="APA97442.1"/>
    </source>
</evidence>
<evidence type="ECO:0000256" key="1">
    <source>
        <dbReference type="SAM" id="Phobius"/>
    </source>
</evidence>
<feature type="transmembrane region" description="Helical" evidence="1">
    <location>
        <begin position="62"/>
        <end position="79"/>
    </location>
</feature>
<sequence>MKWFVPQRDRRIVPGVALRVTVADAGRLTDRVGLGVLTRVVGRDLVDEVLIETGRVEQRRRLLPARVVVYFVLALTLFFDDAYEEVMAKLVSGLRFLRSWEHDWQVPAAPALCKARARLGEEPLEELFRRVAVPLAGPGCPGAWLAGRRVMAIDAVEIDVPDTADNEAVFGRRRTNTGEQGPYPRAKILAVAECGTHAVIAAHIGAVDQNDRILARALLADFESGMLVIADRGFFGDELWCQAAQTGADLLRRVMAPLKLPVVQQLTDGSYLSRLTGKSERQRLRRHHRRGLDTAAEGLAVRVVEYEITDRDAEPGPIRLITTLLDPDQISAAELAAAYVHRWEIETSFAEIETRQRGSFRVLRSQSPAMVRQEIWGLLITHYAIRELMYHTADFDSVDPLRPSVLRTLRVVRRHVTGQGGFSP</sequence>
<dbReference type="InterPro" id="IPR047952">
    <property type="entry name" value="Transpos_IS4"/>
</dbReference>
<dbReference type="SUPFAM" id="SSF53098">
    <property type="entry name" value="Ribonuclease H-like"/>
    <property type="match status" value="1"/>
</dbReference>
<gene>
    <name evidence="4" type="ORF">NS506_01436</name>
    <name evidence="5" type="ORF">NS506_03390</name>
</gene>
<keyword evidence="1" id="KW-0812">Transmembrane</keyword>
<dbReference type="EMBL" id="CP017839">
    <property type="protein sequence ID" value="APA95507.1"/>
    <property type="molecule type" value="Genomic_DNA"/>
</dbReference>
<evidence type="ECO:0000313" key="6">
    <source>
        <dbReference type="Proteomes" id="UP000180166"/>
    </source>
</evidence>
<keyword evidence="1" id="KW-0472">Membrane</keyword>
<protein>
    <recommendedName>
        <fullName evidence="7">IS4 family transposase</fullName>
    </recommendedName>
</protein>
<dbReference type="InterPro" id="IPR024473">
    <property type="entry name" value="Transposases_IS4_N"/>
</dbReference>
<dbReference type="PANTHER" id="PTHR37529">
    <property type="entry name" value="TRANSPOSASE INSG FOR INSERTION SEQUENCE ELEMENT IS4-RELATED"/>
    <property type="match status" value="1"/>
</dbReference>
<dbReference type="Gene3D" id="3.90.350.10">
    <property type="entry name" value="Transposase Inhibitor Protein From Tn5, Chain A, domain 1"/>
    <property type="match status" value="1"/>
</dbReference>
<reference evidence="5 6" key="1">
    <citation type="submission" date="2016-10" db="EMBL/GenBank/DDBJ databases">
        <title>Genome sequence of Nocardia seriolae strain EM150506, isolated from Anguila japonica.</title>
        <authorList>
            <person name="Han H.-J."/>
        </authorList>
    </citation>
    <scope>NUCLEOTIDE SEQUENCE [LARGE SCALE GENOMIC DNA]</scope>
    <source>
        <strain evidence="5 6">EM150506</strain>
    </source>
</reference>
<feature type="domain" description="Transposase IS4-like" evidence="2">
    <location>
        <begin position="147"/>
        <end position="381"/>
    </location>
</feature>
<evidence type="ECO:0000259" key="3">
    <source>
        <dbReference type="Pfam" id="PF13006"/>
    </source>
</evidence>
<dbReference type="NCBIfam" id="NF033592">
    <property type="entry name" value="transpos_IS4_1"/>
    <property type="match status" value="1"/>
</dbReference>
<dbReference type="PANTHER" id="PTHR37529:SF1">
    <property type="entry name" value="TRANSPOSASE INSG FOR INSERTION SEQUENCE ELEMENT IS4-RELATED"/>
    <property type="match status" value="1"/>
</dbReference>
<dbReference type="KEGG" id="nsr:NS506_01436"/>
<name>A0ABC8ATA9_9NOCA</name>
<dbReference type="Proteomes" id="UP000180166">
    <property type="component" value="Chromosome"/>
</dbReference>
<keyword evidence="1" id="KW-1133">Transmembrane helix</keyword>
<evidence type="ECO:0008006" key="7">
    <source>
        <dbReference type="Google" id="ProtNLM"/>
    </source>
</evidence>
<evidence type="ECO:0000259" key="2">
    <source>
        <dbReference type="Pfam" id="PF01609"/>
    </source>
</evidence>
<dbReference type="InterPro" id="IPR002559">
    <property type="entry name" value="Transposase_11"/>
</dbReference>
<dbReference type="AlphaFoldDB" id="A0ABC8ATA9"/>
<proteinExistence type="predicted"/>